<dbReference type="HOGENOM" id="CLU_3229357_0_0_10"/>
<dbReference type="AlphaFoldDB" id="E2NFT1"/>
<evidence type="ECO:0000313" key="3">
    <source>
        <dbReference type="Proteomes" id="UP000003711"/>
    </source>
</evidence>
<name>E2NFT1_9BACE</name>
<dbReference type="Proteomes" id="UP000003711">
    <property type="component" value="Unassembled WGS sequence"/>
</dbReference>
<gene>
    <name evidence="2" type="ORF">BACCELL_03153</name>
</gene>
<sequence length="43" mass="5140">MNNTTFITKNTLILFFASFLHSYKNYIYCIFIEALSQRKALFL</sequence>
<proteinExistence type="predicted"/>
<keyword evidence="1" id="KW-1133">Transmembrane helix</keyword>
<organism evidence="2 3">
    <name type="scientific">Bacteroides cellulosilyticus DSM 14838</name>
    <dbReference type="NCBI Taxonomy" id="537012"/>
    <lineage>
        <taxon>Bacteria</taxon>
        <taxon>Pseudomonadati</taxon>
        <taxon>Bacteroidota</taxon>
        <taxon>Bacteroidia</taxon>
        <taxon>Bacteroidales</taxon>
        <taxon>Bacteroidaceae</taxon>
        <taxon>Bacteroides</taxon>
    </lineage>
</organism>
<accession>E2NFT1</accession>
<evidence type="ECO:0000256" key="1">
    <source>
        <dbReference type="SAM" id="Phobius"/>
    </source>
</evidence>
<protein>
    <submittedName>
        <fullName evidence="2">Uncharacterized protein</fullName>
    </submittedName>
</protein>
<reference evidence="2 3" key="1">
    <citation type="submission" date="2008-12" db="EMBL/GenBank/DDBJ databases">
        <authorList>
            <person name="Fulton L."/>
            <person name="Clifton S."/>
            <person name="Fulton B."/>
            <person name="Xu J."/>
            <person name="Minx P."/>
            <person name="Pepin K.H."/>
            <person name="Johnson M."/>
            <person name="Bhonagiri V."/>
            <person name="Nash W.E."/>
            <person name="Mardis E.R."/>
            <person name="Wilson R.K."/>
        </authorList>
    </citation>
    <scope>NUCLEOTIDE SEQUENCE [LARGE SCALE GENOMIC DNA]</scope>
    <source>
        <strain evidence="2 3">DSM 14838</strain>
    </source>
</reference>
<reference evidence="2 3" key="2">
    <citation type="submission" date="2009-01" db="EMBL/GenBank/DDBJ databases">
        <title>Draft genome sequence of Bacteroides cellulosilyticus (DSM 14838).</title>
        <authorList>
            <person name="Sudarsanam P."/>
            <person name="Ley R."/>
            <person name="Guruge J."/>
            <person name="Turnbaugh P.J."/>
            <person name="Mahowald M."/>
            <person name="Liep D."/>
            <person name="Gordon J."/>
        </authorList>
    </citation>
    <scope>NUCLEOTIDE SEQUENCE [LARGE SCALE GENOMIC DNA]</scope>
    <source>
        <strain evidence="2 3">DSM 14838</strain>
    </source>
</reference>
<feature type="transmembrane region" description="Helical" evidence="1">
    <location>
        <begin position="12"/>
        <end position="35"/>
    </location>
</feature>
<comment type="caution">
    <text evidence="2">The sequence shown here is derived from an EMBL/GenBank/DDBJ whole genome shotgun (WGS) entry which is preliminary data.</text>
</comment>
<evidence type="ECO:0000313" key="2">
    <source>
        <dbReference type="EMBL" id="EEF89227.1"/>
    </source>
</evidence>
<keyword evidence="1" id="KW-0472">Membrane</keyword>
<dbReference type="EMBL" id="ACCH01000224">
    <property type="protein sequence ID" value="EEF89227.1"/>
    <property type="molecule type" value="Genomic_DNA"/>
</dbReference>
<keyword evidence="1" id="KW-0812">Transmembrane</keyword>